<feature type="region of interest" description="Disordered" evidence="6">
    <location>
        <begin position="495"/>
        <end position="525"/>
    </location>
</feature>
<dbReference type="GO" id="GO:0008270">
    <property type="term" value="F:zinc ion binding"/>
    <property type="evidence" value="ECO:0007669"/>
    <property type="project" value="InterPro"/>
</dbReference>
<organism evidence="8 9">
    <name type="scientific">Hortaea werneckii</name>
    <name type="common">Black yeast</name>
    <name type="synonym">Cladosporium werneckii</name>
    <dbReference type="NCBI Taxonomy" id="91943"/>
    <lineage>
        <taxon>Eukaryota</taxon>
        <taxon>Fungi</taxon>
        <taxon>Dikarya</taxon>
        <taxon>Ascomycota</taxon>
        <taxon>Pezizomycotina</taxon>
        <taxon>Dothideomycetes</taxon>
        <taxon>Dothideomycetidae</taxon>
        <taxon>Mycosphaerellales</taxon>
        <taxon>Teratosphaeriaceae</taxon>
        <taxon>Hortaea</taxon>
    </lineage>
</organism>
<dbReference type="InterPro" id="IPR001138">
    <property type="entry name" value="Zn2Cys6_DnaBD"/>
</dbReference>
<dbReference type="PANTHER" id="PTHR31069:SF31">
    <property type="entry name" value="MONODICTYPHENONE CLUSTER TRANSCRIPTION FACTOR-RELATED"/>
    <property type="match status" value="1"/>
</dbReference>
<keyword evidence="2" id="KW-0805">Transcription regulation</keyword>
<evidence type="ECO:0000256" key="2">
    <source>
        <dbReference type="ARBA" id="ARBA00023015"/>
    </source>
</evidence>
<evidence type="ECO:0000256" key="5">
    <source>
        <dbReference type="ARBA" id="ARBA00023242"/>
    </source>
</evidence>
<dbReference type="Proteomes" id="UP000269276">
    <property type="component" value="Unassembled WGS sequence"/>
</dbReference>
<dbReference type="OrthoDB" id="4356994at2759"/>
<feature type="region of interest" description="Disordered" evidence="6">
    <location>
        <begin position="218"/>
        <end position="262"/>
    </location>
</feature>
<name>A0A3M7DP88_HORWE</name>
<feature type="region of interest" description="Disordered" evidence="6">
    <location>
        <begin position="98"/>
        <end position="120"/>
    </location>
</feature>
<feature type="region of interest" description="Disordered" evidence="6">
    <location>
        <begin position="1"/>
        <end position="32"/>
    </location>
</feature>
<dbReference type="PRINTS" id="PR00755">
    <property type="entry name" value="AFLATOXINBRP"/>
</dbReference>
<accession>A0A3M7DP88</accession>
<evidence type="ECO:0000259" key="7">
    <source>
        <dbReference type="PROSITE" id="PS50048"/>
    </source>
</evidence>
<feature type="compositionally biased region" description="Acidic residues" evidence="6">
    <location>
        <begin position="426"/>
        <end position="443"/>
    </location>
</feature>
<feature type="domain" description="Zn(2)-C6 fungal-type" evidence="7">
    <location>
        <begin position="39"/>
        <end position="69"/>
    </location>
</feature>
<reference evidence="8 9" key="1">
    <citation type="journal article" date="2018" name="BMC Genomics">
        <title>Genomic evidence for intraspecific hybridization in a clonal and extremely halotolerant yeast.</title>
        <authorList>
            <person name="Gostincar C."/>
            <person name="Stajich J.E."/>
            <person name="Zupancic J."/>
            <person name="Zalar P."/>
            <person name="Gunde-Cimerman N."/>
        </authorList>
    </citation>
    <scope>NUCLEOTIDE SEQUENCE [LARGE SCALE GENOMIC DNA]</scope>
    <source>
        <strain evidence="8 9">EXF-2682</strain>
    </source>
</reference>
<gene>
    <name evidence="8" type="ORF">D0863_08592</name>
</gene>
<comment type="caution">
    <text evidence="8">The sequence shown here is derived from an EMBL/GenBank/DDBJ whole genome shotgun (WGS) entry which is preliminary data.</text>
</comment>
<dbReference type="InterPro" id="IPR050675">
    <property type="entry name" value="OAF3"/>
</dbReference>
<evidence type="ECO:0000256" key="6">
    <source>
        <dbReference type="SAM" id="MobiDB-lite"/>
    </source>
</evidence>
<dbReference type="SUPFAM" id="SSF57701">
    <property type="entry name" value="Zn2/Cys6 DNA-binding domain"/>
    <property type="match status" value="1"/>
</dbReference>
<keyword evidence="5" id="KW-0539">Nucleus</keyword>
<sequence>MLQQFNHVQFPSQAPSLYPPNTGPTLPIPSQSNPKLRAACDECRLKKLKCTGEQPACSRCVREGIQCIYSPQKQMGRPKKRQRVGAAEEDGEVVYPRQQEELLAPLPPTSKPSQMGEKDSDLPPLTLDFSQANQNTAADDATLTSDWNSWEDFEKFLGNGNDNLPSWFSSNNWSAEIPGQDALLGLTPDFATNFPTEEISPPILTVPPELLLPRQAETGKDASSGGAGWGVGEDDASRENDFPIAGEPEPAPETRGAWGDDGNLVSTLLPHITTPTAFPLNPRNPNFHDHDHHHQHQPSLLPPPSCACLSTLYLTLSTLQPPSPSPSPSSPSFPHTLVPLRTAMQTATSILSCPICPQKFLSAMQNTQLLGTLLVCLAERFRGVVEGIDKGEEGKGEEWRRWAKGVVWGEIYGRGSGRRRGRVLEQDLEDDGETEEEEEEGDGDPSLRSSSTSSSPFATTTTTVNPPPPIHFLALTKAMYDRQLAWHSSTKEVVGEGGDVKTIPSLPEDFPRDREGKPIGGPSLRKEDHMCLKFRGFAEKLVDGLDWS</sequence>
<protein>
    <recommendedName>
        <fullName evidence="7">Zn(2)-C6 fungal-type domain-containing protein</fullName>
    </recommendedName>
</protein>
<dbReference type="InterPro" id="IPR036864">
    <property type="entry name" value="Zn2-C6_fun-type_DNA-bd_sf"/>
</dbReference>
<dbReference type="PANTHER" id="PTHR31069">
    <property type="entry name" value="OLEATE-ACTIVATED TRANSCRIPTION FACTOR 1-RELATED"/>
    <property type="match status" value="1"/>
</dbReference>
<evidence type="ECO:0000256" key="1">
    <source>
        <dbReference type="ARBA" id="ARBA00022723"/>
    </source>
</evidence>
<feature type="region of interest" description="Disordered" evidence="6">
    <location>
        <begin position="419"/>
        <end position="468"/>
    </location>
</feature>
<feature type="compositionally biased region" description="Low complexity" evidence="6">
    <location>
        <begin position="444"/>
        <end position="464"/>
    </location>
</feature>
<feature type="compositionally biased region" description="Polar residues" evidence="6">
    <location>
        <begin position="1"/>
        <end position="15"/>
    </location>
</feature>
<dbReference type="PROSITE" id="PS00463">
    <property type="entry name" value="ZN2_CY6_FUNGAL_1"/>
    <property type="match status" value="1"/>
</dbReference>
<dbReference type="AlphaFoldDB" id="A0A3M7DP88"/>
<keyword evidence="4" id="KW-0804">Transcription</keyword>
<dbReference type="Gene3D" id="4.10.240.10">
    <property type="entry name" value="Zn(2)-C6 fungal-type DNA-binding domain"/>
    <property type="match status" value="1"/>
</dbReference>
<evidence type="ECO:0000256" key="4">
    <source>
        <dbReference type="ARBA" id="ARBA00023163"/>
    </source>
</evidence>
<dbReference type="GO" id="GO:0003677">
    <property type="term" value="F:DNA binding"/>
    <property type="evidence" value="ECO:0007669"/>
    <property type="project" value="UniProtKB-KW"/>
</dbReference>
<proteinExistence type="predicted"/>
<dbReference type="PROSITE" id="PS50048">
    <property type="entry name" value="ZN2_CY6_FUNGAL_2"/>
    <property type="match status" value="1"/>
</dbReference>
<dbReference type="EMBL" id="QWIP01000320">
    <property type="protein sequence ID" value="RMY66221.1"/>
    <property type="molecule type" value="Genomic_DNA"/>
</dbReference>
<dbReference type="VEuPathDB" id="FungiDB:BTJ68_01589"/>
<keyword evidence="1" id="KW-0479">Metal-binding</keyword>
<evidence type="ECO:0000256" key="3">
    <source>
        <dbReference type="ARBA" id="ARBA00023125"/>
    </source>
</evidence>
<dbReference type="SMART" id="SM00066">
    <property type="entry name" value="GAL4"/>
    <property type="match status" value="1"/>
</dbReference>
<keyword evidence="3" id="KW-0238">DNA-binding</keyword>
<dbReference type="Pfam" id="PF00172">
    <property type="entry name" value="Zn_clus"/>
    <property type="match status" value="1"/>
</dbReference>
<feature type="region of interest" description="Disordered" evidence="6">
    <location>
        <begin position="275"/>
        <end position="298"/>
    </location>
</feature>
<evidence type="ECO:0000313" key="9">
    <source>
        <dbReference type="Proteomes" id="UP000269276"/>
    </source>
</evidence>
<dbReference type="CDD" id="cd00067">
    <property type="entry name" value="GAL4"/>
    <property type="match status" value="1"/>
</dbReference>
<evidence type="ECO:0000313" key="8">
    <source>
        <dbReference type="EMBL" id="RMY66221.1"/>
    </source>
</evidence>
<dbReference type="GO" id="GO:0000981">
    <property type="term" value="F:DNA-binding transcription factor activity, RNA polymerase II-specific"/>
    <property type="evidence" value="ECO:0007669"/>
    <property type="project" value="InterPro"/>
</dbReference>